<evidence type="ECO:0000256" key="1">
    <source>
        <dbReference type="ARBA" id="ARBA00006068"/>
    </source>
</evidence>
<comment type="caution">
    <text evidence="3">The sequence shown here is derived from an EMBL/GenBank/DDBJ whole genome shotgun (WGS) entry which is preliminary data.</text>
</comment>
<dbReference type="Proteomes" id="UP001589894">
    <property type="component" value="Unassembled WGS sequence"/>
</dbReference>
<proteinExistence type="inferred from homology"/>
<evidence type="ECO:0000313" key="4">
    <source>
        <dbReference type="Proteomes" id="UP001589894"/>
    </source>
</evidence>
<name>A0ABV6NQR0_9ACTN</name>
<organism evidence="3 4">
    <name type="scientific">Plantactinospora siamensis</name>
    <dbReference type="NCBI Taxonomy" id="555372"/>
    <lineage>
        <taxon>Bacteria</taxon>
        <taxon>Bacillati</taxon>
        <taxon>Actinomycetota</taxon>
        <taxon>Actinomycetes</taxon>
        <taxon>Micromonosporales</taxon>
        <taxon>Micromonosporaceae</taxon>
        <taxon>Plantactinospora</taxon>
    </lineage>
</organism>
<gene>
    <name evidence="3" type="ORF">ACFFHU_02440</name>
</gene>
<protein>
    <submittedName>
        <fullName evidence="3">LCP family protein</fullName>
    </submittedName>
</protein>
<feature type="domain" description="Cell envelope-related transcriptional attenuator" evidence="2">
    <location>
        <begin position="62"/>
        <end position="215"/>
    </location>
</feature>
<dbReference type="RefSeq" id="WP_377335196.1">
    <property type="nucleotide sequence ID" value="NZ_JBHLUE010000002.1"/>
</dbReference>
<dbReference type="InterPro" id="IPR004474">
    <property type="entry name" value="LytR_CpsA_psr"/>
</dbReference>
<dbReference type="PANTHER" id="PTHR33392:SF6">
    <property type="entry name" value="POLYISOPRENYL-TEICHOIC ACID--PEPTIDOGLYCAN TEICHOIC ACID TRANSFERASE TAGU"/>
    <property type="match status" value="1"/>
</dbReference>
<evidence type="ECO:0000313" key="3">
    <source>
        <dbReference type="EMBL" id="MFC0563031.1"/>
    </source>
</evidence>
<dbReference type="NCBIfam" id="TIGR00350">
    <property type="entry name" value="lytR_cpsA_psr"/>
    <property type="match status" value="1"/>
</dbReference>
<accession>A0ABV6NQR0</accession>
<dbReference type="Gene3D" id="3.40.630.190">
    <property type="entry name" value="LCP protein"/>
    <property type="match status" value="1"/>
</dbReference>
<keyword evidence="4" id="KW-1185">Reference proteome</keyword>
<dbReference type="InterPro" id="IPR050922">
    <property type="entry name" value="LytR/CpsA/Psr_CW_biosynth"/>
</dbReference>
<evidence type="ECO:0000259" key="2">
    <source>
        <dbReference type="Pfam" id="PF03816"/>
    </source>
</evidence>
<reference evidence="3 4" key="1">
    <citation type="submission" date="2024-09" db="EMBL/GenBank/DDBJ databases">
        <authorList>
            <person name="Sun Q."/>
            <person name="Mori K."/>
        </authorList>
    </citation>
    <scope>NUCLEOTIDE SEQUENCE [LARGE SCALE GENOMIC DNA]</scope>
    <source>
        <strain evidence="3 4">TBRC 2205</strain>
    </source>
</reference>
<dbReference type="EMBL" id="JBHLUE010000002">
    <property type="protein sequence ID" value="MFC0563031.1"/>
    <property type="molecule type" value="Genomic_DNA"/>
</dbReference>
<sequence length="312" mass="33574">MVLATVAGVGVHALTDRYDRSVARQDLLDTSARRDRATVTGPLNYLLIGSDQRPTQSAGDARSDTIIVVHVPATLDRAYLISVPRDLLVDIPASGTHAAGTDKVNAAYQYGGGGEGGAQLLSATLSRLTGVRFDGAALIDFSGFERVIDLVGGVRMCVDTPVRSIHTGTSFAAGCQQMTGARALDYARQRYDLPHGDYDRQRHQQQLLRAIMDRVAPSDLMSNPIKLDQVIRAVGSALTVDTNGTQLEDLVFALRGIHSGALVGVQLPSHPETIDEISYDLRDPDADGLFDALRGGDLDGWVRANSRWVNQL</sequence>
<dbReference type="PANTHER" id="PTHR33392">
    <property type="entry name" value="POLYISOPRENYL-TEICHOIC ACID--PEPTIDOGLYCAN TEICHOIC ACID TRANSFERASE TAGU"/>
    <property type="match status" value="1"/>
</dbReference>
<comment type="similarity">
    <text evidence="1">Belongs to the LytR/CpsA/Psr (LCP) family.</text>
</comment>
<dbReference type="Pfam" id="PF03816">
    <property type="entry name" value="LytR_cpsA_psr"/>
    <property type="match status" value="1"/>
</dbReference>